<reference evidence="3" key="1">
    <citation type="submission" date="2019-04" db="EMBL/GenBank/DDBJ databases">
        <title>Friends and foes A comparative genomics studyof 23 Aspergillus species from section Flavi.</title>
        <authorList>
            <consortium name="DOE Joint Genome Institute"/>
            <person name="Kjaerbolling I."/>
            <person name="Vesth T."/>
            <person name="Frisvad J.C."/>
            <person name="Nybo J.L."/>
            <person name="Theobald S."/>
            <person name="Kildgaard S."/>
            <person name="Isbrandt T."/>
            <person name="Kuo A."/>
            <person name="Sato A."/>
            <person name="Lyhne E.K."/>
            <person name="Kogle M.E."/>
            <person name="Wiebenga A."/>
            <person name="Kun R.S."/>
            <person name="Lubbers R.J."/>
            <person name="Makela M.R."/>
            <person name="Barry K."/>
            <person name="Chovatia M."/>
            <person name="Clum A."/>
            <person name="Daum C."/>
            <person name="Haridas S."/>
            <person name="He G."/>
            <person name="LaButti K."/>
            <person name="Lipzen A."/>
            <person name="Mondo S."/>
            <person name="Riley R."/>
            <person name="Salamov A."/>
            <person name="Simmons B.A."/>
            <person name="Magnuson J.K."/>
            <person name="Henrissat B."/>
            <person name="Mortensen U.H."/>
            <person name="Larsen T.O."/>
            <person name="Devries R.P."/>
            <person name="Grigoriev I.V."/>
            <person name="Machida M."/>
            <person name="Baker S.E."/>
            <person name="Andersen M.R."/>
        </authorList>
    </citation>
    <scope>NUCLEOTIDE SEQUENCE [LARGE SCALE GENOMIC DNA]</scope>
    <source>
        <strain evidence="3">CBS 553.77</strain>
    </source>
</reference>
<evidence type="ECO:0000313" key="2">
    <source>
        <dbReference type="EMBL" id="KAE8352912.1"/>
    </source>
</evidence>
<dbReference type="EMBL" id="ML739114">
    <property type="protein sequence ID" value="KAE8352912.1"/>
    <property type="molecule type" value="Genomic_DNA"/>
</dbReference>
<evidence type="ECO:0000256" key="1">
    <source>
        <dbReference type="SAM" id="Phobius"/>
    </source>
</evidence>
<keyword evidence="3" id="KW-1185">Reference proteome</keyword>
<keyword evidence="1" id="KW-0472">Membrane</keyword>
<name>A0A5N6Z5G1_9EURO</name>
<proteinExistence type="predicted"/>
<keyword evidence="1" id="KW-0812">Transmembrane</keyword>
<dbReference type="AlphaFoldDB" id="A0A5N6Z5G1"/>
<gene>
    <name evidence="2" type="ORF">BDV28DRAFT_134257</name>
</gene>
<feature type="transmembrane region" description="Helical" evidence="1">
    <location>
        <begin position="25"/>
        <end position="46"/>
    </location>
</feature>
<sequence>MFSYDRKRLIPAGNVISNYHPLRPWFFFSFSFFCLLSLLVSGHLSYRGALDWR</sequence>
<dbReference type="Proteomes" id="UP000327118">
    <property type="component" value="Unassembled WGS sequence"/>
</dbReference>
<evidence type="ECO:0000313" key="3">
    <source>
        <dbReference type="Proteomes" id="UP000327118"/>
    </source>
</evidence>
<organism evidence="2 3">
    <name type="scientific">Aspergillus coremiiformis</name>
    <dbReference type="NCBI Taxonomy" id="138285"/>
    <lineage>
        <taxon>Eukaryota</taxon>
        <taxon>Fungi</taxon>
        <taxon>Dikarya</taxon>
        <taxon>Ascomycota</taxon>
        <taxon>Pezizomycotina</taxon>
        <taxon>Eurotiomycetes</taxon>
        <taxon>Eurotiomycetidae</taxon>
        <taxon>Eurotiales</taxon>
        <taxon>Aspergillaceae</taxon>
        <taxon>Aspergillus</taxon>
        <taxon>Aspergillus subgen. Circumdati</taxon>
    </lineage>
</organism>
<protein>
    <submittedName>
        <fullName evidence="2">Uncharacterized protein</fullName>
    </submittedName>
</protein>
<accession>A0A5N6Z5G1</accession>
<keyword evidence="1" id="KW-1133">Transmembrane helix</keyword>